<evidence type="ECO:0000256" key="6">
    <source>
        <dbReference type="ARBA" id="ARBA00023136"/>
    </source>
</evidence>
<evidence type="ECO:0000259" key="11">
    <source>
        <dbReference type="SMART" id="SM00771"/>
    </source>
</evidence>
<evidence type="ECO:0000256" key="9">
    <source>
        <dbReference type="RuleBase" id="RU003612"/>
    </source>
</evidence>
<reference evidence="13" key="1">
    <citation type="submission" date="2017-02" db="EMBL/GenBank/DDBJ databases">
        <authorList>
            <person name="Varghese N."/>
            <person name="Submissions S."/>
        </authorList>
    </citation>
    <scope>NUCLEOTIDE SEQUENCE [LARGE SCALE GENOMIC DNA]</scope>
    <source>
        <strain evidence="13">DSM 22720</strain>
    </source>
</reference>
<evidence type="ECO:0000256" key="4">
    <source>
        <dbReference type="ARBA" id="ARBA00022692"/>
    </source>
</evidence>
<dbReference type="SMART" id="SM00771">
    <property type="entry name" value="ZipA_C"/>
    <property type="match status" value="1"/>
</dbReference>
<evidence type="ECO:0000256" key="1">
    <source>
        <dbReference type="ARBA" id="ARBA00022475"/>
    </source>
</evidence>
<dbReference type="InterPro" id="IPR007449">
    <property type="entry name" value="ZipA_FtsZ-bd_C"/>
</dbReference>
<dbReference type="GO" id="GO:0000917">
    <property type="term" value="P:division septum assembly"/>
    <property type="evidence" value="ECO:0007669"/>
    <property type="project" value="TreeGrafter"/>
</dbReference>
<feature type="compositionally biased region" description="Basic and acidic residues" evidence="10">
    <location>
        <begin position="64"/>
        <end position="88"/>
    </location>
</feature>
<dbReference type="PANTHER" id="PTHR38685">
    <property type="entry name" value="CELL DIVISION PROTEIN ZIPA"/>
    <property type="match status" value="1"/>
</dbReference>
<evidence type="ECO:0000256" key="8">
    <source>
        <dbReference type="HAMAP-Rule" id="MF_00509"/>
    </source>
</evidence>
<dbReference type="GO" id="GO:0032153">
    <property type="term" value="C:cell division site"/>
    <property type="evidence" value="ECO:0007669"/>
    <property type="project" value="UniProtKB-UniRule"/>
</dbReference>
<dbReference type="AlphaFoldDB" id="A0A1T4VMP2"/>
<accession>A0A1T4VMP2</accession>
<dbReference type="InterPro" id="IPR011919">
    <property type="entry name" value="Cell_div_ZipA"/>
</dbReference>
<keyword evidence="5 8" id="KW-1133">Transmembrane helix</keyword>
<evidence type="ECO:0000256" key="10">
    <source>
        <dbReference type="SAM" id="MobiDB-lite"/>
    </source>
</evidence>
<dbReference type="Gene3D" id="3.30.1400.10">
    <property type="entry name" value="ZipA, C-terminal FtsZ-binding domain"/>
    <property type="match status" value="1"/>
</dbReference>
<comment type="function">
    <text evidence="8 9">Essential cell division protein that stabilizes the FtsZ protofilaments by cross-linking them and that serves as a cytoplasmic membrane anchor for the Z ring. Also required for the recruitment to the septal ring of downstream cell division proteins.</text>
</comment>
<keyword evidence="6 8" id="KW-0472">Membrane</keyword>
<dbReference type="OrthoDB" id="7054914at2"/>
<dbReference type="PANTHER" id="PTHR38685:SF1">
    <property type="entry name" value="CELL DIVISION PROTEIN ZIPA"/>
    <property type="match status" value="1"/>
</dbReference>
<comment type="subunit">
    <text evidence="8">Interacts with FtsZ via their C-terminal domains.</text>
</comment>
<name>A0A1T4VMP2_9GAMM</name>
<keyword evidence="3 8" id="KW-0132">Cell division</keyword>
<dbReference type="RefSeq" id="WP_078754196.1">
    <property type="nucleotide sequence ID" value="NZ_FUXU01000085.1"/>
</dbReference>
<evidence type="ECO:0000256" key="7">
    <source>
        <dbReference type="ARBA" id="ARBA00023306"/>
    </source>
</evidence>
<organism evidence="12 13">
    <name type="scientific">Enterovibrio nigricans DSM 22720</name>
    <dbReference type="NCBI Taxonomy" id="1121868"/>
    <lineage>
        <taxon>Bacteria</taxon>
        <taxon>Pseudomonadati</taxon>
        <taxon>Pseudomonadota</taxon>
        <taxon>Gammaproteobacteria</taxon>
        <taxon>Vibrionales</taxon>
        <taxon>Vibrionaceae</taxon>
        <taxon>Enterovibrio</taxon>
    </lineage>
</organism>
<proteinExistence type="inferred from homology"/>
<feature type="domain" description="ZipA C-terminal FtsZ-binding" evidence="11">
    <location>
        <begin position="177"/>
        <end position="307"/>
    </location>
</feature>
<evidence type="ECO:0000313" key="12">
    <source>
        <dbReference type="EMBL" id="SKA66207.1"/>
    </source>
</evidence>
<feature type="region of interest" description="Disordered" evidence="10">
    <location>
        <begin position="47"/>
        <end position="89"/>
    </location>
</feature>
<keyword evidence="1 8" id="KW-1003">Cell membrane</keyword>
<keyword evidence="7 8" id="KW-0131">Cell cycle</keyword>
<protein>
    <recommendedName>
        <fullName evidence="8 9">Cell division protein ZipA</fullName>
    </recommendedName>
</protein>
<dbReference type="InterPro" id="IPR036765">
    <property type="entry name" value="ZipA_FtsZ-bd_C_sf"/>
</dbReference>
<dbReference type="EMBL" id="FUXU01000085">
    <property type="protein sequence ID" value="SKA66207.1"/>
    <property type="molecule type" value="Genomic_DNA"/>
</dbReference>
<comment type="subcellular location">
    <subcellularLocation>
        <location evidence="8">Cell inner membrane</location>
        <topology evidence="8">Single-pass type I membrane protein</topology>
    </subcellularLocation>
    <text evidence="8">Localizes to the Z ring in an FtsZ-dependent manner.</text>
</comment>
<comment type="similarity">
    <text evidence="8 9">Belongs to the ZipA family.</text>
</comment>
<evidence type="ECO:0000313" key="13">
    <source>
        <dbReference type="Proteomes" id="UP000190162"/>
    </source>
</evidence>
<dbReference type="HAMAP" id="MF_00509">
    <property type="entry name" value="ZipA"/>
    <property type="match status" value="1"/>
</dbReference>
<dbReference type="NCBIfam" id="TIGR02205">
    <property type="entry name" value="septum_zipA"/>
    <property type="match status" value="1"/>
</dbReference>
<dbReference type="GO" id="GO:0005886">
    <property type="term" value="C:plasma membrane"/>
    <property type="evidence" value="ECO:0007669"/>
    <property type="project" value="UniProtKB-SubCell"/>
</dbReference>
<keyword evidence="13" id="KW-1185">Reference proteome</keyword>
<dbReference type="Pfam" id="PF04354">
    <property type="entry name" value="ZipA_C"/>
    <property type="match status" value="1"/>
</dbReference>
<feature type="compositionally biased region" description="Acidic residues" evidence="10">
    <location>
        <begin position="145"/>
        <end position="170"/>
    </location>
</feature>
<evidence type="ECO:0000256" key="2">
    <source>
        <dbReference type="ARBA" id="ARBA00022519"/>
    </source>
</evidence>
<feature type="region of interest" description="Disordered" evidence="10">
    <location>
        <begin position="117"/>
        <end position="175"/>
    </location>
</feature>
<keyword evidence="4 8" id="KW-0812">Transmembrane</keyword>
<evidence type="ECO:0000256" key="3">
    <source>
        <dbReference type="ARBA" id="ARBA00022618"/>
    </source>
</evidence>
<sequence length="314" mass="34442">MMQELRLVLIILGAVAIAALLLHGLWTSRKEKPAKFAERPIGKLKAKDDTGFDQDGIGSVRVIKQGESESPKVPRKEPELSFGDKPDVDPLFANEASAQKINKDEELDLPVFSASDHEEDDLGKAAEPDSLATKPVYDSERVDADLDDVAPVDAPDADDSLDPVEEDVVEETPKEPEPQVIIINVLASGSSEFSGEDLINCLEQHGMLFGEMEIFHRHADLAGTGKVLFSAANMFNPGSFPLTSIHQFTTPGITFFMTLPCFGEAEQNFKLMLKTAQEVADQMGGLVADDKRNMMTPQRLDGYREKIKQFQAPA</sequence>
<keyword evidence="2 8" id="KW-0997">Cell inner membrane</keyword>
<dbReference type="Proteomes" id="UP000190162">
    <property type="component" value="Unassembled WGS sequence"/>
</dbReference>
<evidence type="ECO:0000256" key="5">
    <source>
        <dbReference type="ARBA" id="ARBA00022989"/>
    </source>
</evidence>
<dbReference type="GO" id="GO:0043093">
    <property type="term" value="P:FtsZ-dependent cytokinesis"/>
    <property type="evidence" value="ECO:0007669"/>
    <property type="project" value="UniProtKB-UniRule"/>
</dbReference>
<dbReference type="SUPFAM" id="SSF64383">
    <property type="entry name" value="Cell-division protein ZipA, C-terminal domain"/>
    <property type="match status" value="1"/>
</dbReference>
<gene>
    <name evidence="8" type="primary">zipA</name>
    <name evidence="12" type="ORF">SAMN02745132_04079</name>
</gene>